<organism evidence="2 3">
    <name type="scientific">Phenylobacterium deserti</name>
    <dbReference type="NCBI Taxonomy" id="1914756"/>
    <lineage>
        <taxon>Bacteria</taxon>
        <taxon>Pseudomonadati</taxon>
        <taxon>Pseudomonadota</taxon>
        <taxon>Alphaproteobacteria</taxon>
        <taxon>Caulobacterales</taxon>
        <taxon>Caulobacteraceae</taxon>
        <taxon>Phenylobacterium</taxon>
    </lineage>
</organism>
<protein>
    <submittedName>
        <fullName evidence="2">Uncharacterized protein</fullName>
    </submittedName>
</protein>
<name>A0A328ASQ3_9CAUL</name>
<gene>
    <name evidence="2" type="ORF">DJ018_00745</name>
</gene>
<comment type="caution">
    <text evidence="2">The sequence shown here is derived from an EMBL/GenBank/DDBJ whole genome shotgun (WGS) entry which is preliminary data.</text>
</comment>
<accession>A0A328ASQ3</accession>
<dbReference type="RefSeq" id="WP_111512895.1">
    <property type="nucleotide sequence ID" value="NZ_QFYR01000001.1"/>
</dbReference>
<dbReference type="Proteomes" id="UP000249725">
    <property type="component" value="Unassembled WGS sequence"/>
</dbReference>
<evidence type="ECO:0000313" key="3">
    <source>
        <dbReference type="Proteomes" id="UP000249725"/>
    </source>
</evidence>
<feature type="coiled-coil region" evidence="1">
    <location>
        <begin position="33"/>
        <end position="60"/>
    </location>
</feature>
<keyword evidence="3" id="KW-1185">Reference proteome</keyword>
<dbReference type="EMBL" id="QFYR01000001">
    <property type="protein sequence ID" value="RAK56544.1"/>
    <property type="molecule type" value="Genomic_DNA"/>
</dbReference>
<sequence length="62" mass="7015">MVVAAFMGLEEDLIKEAEAAEQLAAVVSYGPDKRRLQQQARELRARAAELEKAKQERSRSDR</sequence>
<dbReference type="AlphaFoldDB" id="A0A328ASQ3"/>
<keyword evidence="1" id="KW-0175">Coiled coil</keyword>
<proteinExistence type="predicted"/>
<reference evidence="3" key="1">
    <citation type="submission" date="2018-05" db="EMBL/GenBank/DDBJ databases">
        <authorList>
            <person name="Li X."/>
        </authorList>
    </citation>
    <scope>NUCLEOTIDE SEQUENCE [LARGE SCALE GENOMIC DNA]</scope>
    <source>
        <strain evidence="3">YIM 73061</strain>
    </source>
</reference>
<evidence type="ECO:0000256" key="1">
    <source>
        <dbReference type="SAM" id="Coils"/>
    </source>
</evidence>
<evidence type="ECO:0000313" key="2">
    <source>
        <dbReference type="EMBL" id="RAK56544.1"/>
    </source>
</evidence>